<keyword evidence="6" id="KW-1185">Reference proteome</keyword>
<gene>
    <name evidence="5" type="ORF">C7M61_000016</name>
</gene>
<dbReference type="PROSITE" id="PS50102">
    <property type="entry name" value="RRM"/>
    <property type="match status" value="2"/>
</dbReference>
<feature type="region of interest" description="Disordered" evidence="3">
    <location>
        <begin position="401"/>
        <end position="434"/>
    </location>
</feature>
<dbReference type="EMBL" id="PYFQ01000001">
    <property type="protein sequence ID" value="PSK40381.1"/>
    <property type="molecule type" value="Genomic_DNA"/>
</dbReference>
<dbReference type="InterPro" id="IPR035979">
    <property type="entry name" value="RBD_domain_sf"/>
</dbReference>
<feature type="compositionally biased region" description="Basic and acidic residues" evidence="3">
    <location>
        <begin position="56"/>
        <end position="65"/>
    </location>
</feature>
<dbReference type="Proteomes" id="UP000241107">
    <property type="component" value="Unassembled WGS sequence"/>
</dbReference>
<evidence type="ECO:0000313" key="6">
    <source>
        <dbReference type="Proteomes" id="UP000241107"/>
    </source>
</evidence>
<dbReference type="VEuPathDB" id="FungiDB:C7M61_000016"/>
<dbReference type="RefSeq" id="XP_024715080.1">
    <property type="nucleotide sequence ID" value="XM_024855481.1"/>
</dbReference>
<evidence type="ECO:0000256" key="1">
    <source>
        <dbReference type="ARBA" id="ARBA00022884"/>
    </source>
</evidence>
<dbReference type="OrthoDB" id="410044at2759"/>
<name>A0A2P7YWN4_9ASCO</name>
<keyword evidence="1 2" id="KW-0694">RNA-binding</keyword>
<evidence type="ECO:0000256" key="2">
    <source>
        <dbReference type="PROSITE-ProRule" id="PRU00176"/>
    </source>
</evidence>
<dbReference type="Pfam" id="PF00076">
    <property type="entry name" value="RRM_1"/>
    <property type="match status" value="2"/>
</dbReference>
<dbReference type="Gene3D" id="3.30.70.330">
    <property type="match status" value="2"/>
</dbReference>
<protein>
    <recommendedName>
        <fullName evidence="4">RRM domain-containing protein</fullName>
    </recommendedName>
</protein>
<evidence type="ECO:0000313" key="5">
    <source>
        <dbReference type="EMBL" id="PSK40381.1"/>
    </source>
</evidence>
<dbReference type="SUPFAM" id="SSF54928">
    <property type="entry name" value="RNA-binding domain, RBD"/>
    <property type="match status" value="2"/>
</dbReference>
<dbReference type="SMART" id="SM00360">
    <property type="entry name" value="RRM"/>
    <property type="match status" value="2"/>
</dbReference>
<dbReference type="STRING" id="418784.A0A2P7YWN4"/>
<dbReference type="PANTHER" id="PTHR48027">
    <property type="entry name" value="HETEROGENEOUS NUCLEAR RIBONUCLEOPROTEIN 87F-RELATED"/>
    <property type="match status" value="1"/>
</dbReference>
<reference evidence="5 6" key="1">
    <citation type="submission" date="2018-03" db="EMBL/GenBank/DDBJ databases">
        <title>Candida pseudohaemulonii genome assembly and annotation.</title>
        <authorList>
            <person name="Munoz J.F."/>
            <person name="Gade L.G."/>
            <person name="Chow N.A."/>
            <person name="Litvintseva A.P."/>
            <person name="Loparev V.N."/>
            <person name="Cuomo C.A."/>
        </authorList>
    </citation>
    <scope>NUCLEOTIDE SEQUENCE [LARGE SCALE GENOMIC DNA]</scope>
    <source>
        <strain evidence="5 6">B12108</strain>
    </source>
</reference>
<proteinExistence type="predicted"/>
<feature type="domain" description="RRM" evidence="4">
    <location>
        <begin position="246"/>
        <end position="320"/>
    </location>
</feature>
<dbReference type="InterPro" id="IPR012677">
    <property type="entry name" value="Nucleotide-bd_a/b_plait_sf"/>
</dbReference>
<sequence>MPYSINPKPEPLRSWNANAINVQNSSTVKPSKLSLVSSRVDTKKEDSKTTPVFDDSEAKELEGSKNSKGKPSACVFVASLLYTKTDVELCKSVTDHFEQFGKIVNVKVLRDYSGRPYAFVQYDNDVDSKNAIAQSHNAVLDGRVIRCEAAKVNRTIFITTFNSISKNAVMDTLKEFGETELVVASDQHGRVKHATLDEECRFWFAKFSYRDDAIRAFASLTDDSAYHVEWAKNIEDQCTNGRFDKYTVFVGLLSRLATHNDLERHFLRHGAVKSVSVIHKTLASYGFVTFEEEASAASAVAKDNHTMFMDRNINVQYRELSNYPKMILSSDMPVVLAPPPVNSKFKAAARAKHENEPHERPRAPGRSFSGGLDLAFRARRTSLYTQYRDYNSNWSGAADSYRSWPRSRYGTGGPDAEYQDDGSRYYVVGPSGRK</sequence>
<feature type="region of interest" description="Disordered" evidence="3">
    <location>
        <begin position="33"/>
        <end position="68"/>
    </location>
</feature>
<feature type="domain" description="RRM" evidence="4">
    <location>
        <begin position="73"/>
        <end position="152"/>
    </location>
</feature>
<dbReference type="InterPro" id="IPR052462">
    <property type="entry name" value="SLIRP/GR-RBP-like"/>
</dbReference>
<accession>A0A2P7YWN4</accession>
<comment type="caution">
    <text evidence="5">The sequence shown here is derived from an EMBL/GenBank/DDBJ whole genome shotgun (WGS) entry which is preliminary data.</text>
</comment>
<evidence type="ECO:0000256" key="3">
    <source>
        <dbReference type="SAM" id="MobiDB-lite"/>
    </source>
</evidence>
<dbReference type="AlphaFoldDB" id="A0A2P7YWN4"/>
<dbReference type="GO" id="GO:0003723">
    <property type="term" value="F:RNA binding"/>
    <property type="evidence" value="ECO:0007669"/>
    <property type="project" value="UniProtKB-UniRule"/>
</dbReference>
<organism evidence="5 6">
    <name type="scientific">Candidozyma pseudohaemuli</name>
    <dbReference type="NCBI Taxonomy" id="418784"/>
    <lineage>
        <taxon>Eukaryota</taxon>
        <taxon>Fungi</taxon>
        <taxon>Dikarya</taxon>
        <taxon>Ascomycota</taxon>
        <taxon>Saccharomycotina</taxon>
        <taxon>Pichiomycetes</taxon>
        <taxon>Metschnikowiaceae</taxon>
        <taxon>Candidozyma</taxon>
    </lineage>
</organism>
<evidence type="ECO:0000259" key="4">
    <source>
        <dbReference type="PROSITE" id="PS50102"/>
    </source>
</evidence>
<dbReference type="GeneID" id="36563410"/>
<dbReference type="InterPro" id="IPR000504">
    <property type="entry name" value="RRM_dom"/>
</dbReference>